<evidence type="ECO:0000313" key="4">
    <source>
        <dbReference type="Proteomes" id="UP001597391"/>
    </source>
</evidence>
<sequence>MRRWIGILVSVALASSTMIAVGGPAAAATGDMKLTVAPQACEEWEDPEFCGPGLHIALSDHYDKKDTLEGTDNLELSLRGPGGEKQLDSIVKANAGAWNINVTARTPTNLPHGEYTLTVTVGEVSQWKCSVYFSDGCRWFKGYSDQRDYKFKWSGSKVVAAPYKYTASATAKATEYSYGVDASYTARYTAKSTQKATVKKTVKKSKRKFSAKRSAKATATHTVKKTVTVRDYEATASATRTASGTGWTLELAREDAQENAQDAAQSAALTQAIKSERKEAKAKAKQLAEKKLTKSVKKKANAQAKKKAKAAAKKKAAKSALKAANAKAKKAQKR</sequence>
<dbReference type="EMBL" id="JBHUOP010000001">
    <property type="protein sequence ID" value="MFD2839362.1"/>
    <property type="molecule type" value="Genomic_DNA"/>
</dbReference>
<evidence type="ECO:0000256" key="1">
    <source>
        <dbReference type="SAM" id="MobiDB-lite"/>
    </source>
</evidence>
<keyword evidence="2" id="KW-0732">Signal</keyword>
<feature type="compositionally biased region" description="Basic residues" evidence="1">
    <location>
        <begin position="293"/>
        <end position="317"/>
    </location>
</feature>
<comment type="caution">
    <text evidence="3">The sequence shown here is derived from an EMBL/GenBank/DDBJ whole genome shotgun (WGS) entry which is preliminary data.</text>
</comment>
<feature type="chain" id="PRO_5046441032" evidence="2">
    <location>
        <begin position="28"/>
        <end position="334"/>
    </location>
</feature>
<name>A0ABW5XBB1_9MICO</name>
<dbReference type="RefSeq" id="WP_377464820.1">
    <property type="nucleotide sequence ID" value="NZ_JBHUOP010000001.1"/>
</dbReference>
<feature type="compositionally biased region" description="Basic and acidic residues" evidence="1">
    <location>
        <begin position="277"/>
        <end position="292"/>
    </location>
</feature>
<feature type="signal peptide" evidence="2">
    <location>
        <begin position="1"/>
        <end position="27"/>
    </location>
</feature>
<dbReference type="Proteomes" id="UP001597391">
    <property type="component" value="Unassembled WGS sequence"/>
</dbReference>
<proteinExistence type="predicted"/>
<accession>A0ABW5XBB1</accession>
<evidence type="ECO:0000313" key="3">
    <source>
        <dbReference type="EMBL" id="MFD2839362.1"/>
    </source>
</evidence>
<evidence type="ECO:0000256" key="2">
    <source>
        <dbReference type="SAM" id="SignalP"/>
    </source>
</evidence>
<organism evidence="3 4">
    <name type="scientific">Populibacterium corticicola</name>
    <dbReference type="NCBI Taxonomy" id="1812826"/>
    <lineage>
        <taxon>Bacteria</taxon>
        <taxon>Bacillati</taxon>
        <taxon>Actinomycetota</taxon>
        <taxon>Actinomycetes</taxon>
        <taxon>Micrococcales</taxon>
        <taxon>Jonesiaceae</taxon>
        <taxon>Populibacterium</taxon>
    </lineage>
</organism>
<reference evidence="4" key="1">
    <citation type="journal article" date="2019" name="Int. J. Syst. Evol. Microbiol.">
        <title>The Global Catalogue of Microorganisms (GCM) 10K type strain sequencing project: providing services to taxonomists for standard genome sequencing and annotation.</title>
        <authorList>
            <consortium name="The Broad Institute Genomics Platform"/>
            <consortium name="The Broad Institute Genome Sequencing Center for Infectious Disease"/>
            <person name="Wu L."/>
            <person name="Ma J."/>
        </authorList>
    </citation>
    <scope>NUCLEOTIDE SEQUENCE [LARGE SCALE GENOMIC DNA]</scope>
    <source>
        <strain evidence="4">KCTC 33576</strain>
    </source>
</reference>
<gene>
    <name evidence="3" type="ORF">ACFSYH_02090</name>
</gene>
<keyword evidence="4" id="KW-1185">Reference proteome</keyword>
<protein>
    <submittedName>
        <fullName evidence="3">Uncharacterized protein</fullName>
    </submittedName>
</protein>
<feature type="region of interest" description="Disordered" evidence="1">
    <location>
        <begin position="277"/>
        <end position="334"/>
    </location>
</feature>